<dbReference type="GO" id="GO:0016020">
    <property type="term" value="C:membrane"/>
    <property type="evidence" value="ECO:0007669"/>
    <property type="project" value="TreeGrafter"/>
</dbReference>
<dbReference type="SUPFAM" id="SSF52218">
    <property type="entry name" value="Flavoproteins"/>
    <property type="match status" value="1"/>
</dbReference>
<comment type="similarity">
    <text evidence="2">Belongs to the WrbA family.</text>
</comment>
<evidence type="ECO:0000256" key="5">
    <source>
        <dbReference type="ARBA" id="ARBA00029652"/>
    </source>
</evidence>
<organism evidence="7 8">
    <name type="scientific">Herbaspirillum frisingense GSF30</name>
    <dbReference type="NCBI Taxonomy" id="864073"/>
    <lineage>
        <taxon>Bacteria</taxon>
        <taxon>Pseudomonadati</taxon>
        <taxon>Pseudomonadota</taxon>
        <taxon>Betaproteobacteria</taxon>
        <taxon>Burkholderiales</taxon>
        <taxon>Oxalobacteraceae</taxon>
        <taxon>Herbaspirillum</taxon>
    </lineage>
</organism>
<dbReference type="InterPro" id="IPR029039">
    <property type="entry name" value="Flavoprotein-like_sf"/>
</dbReference>
<dbReference type="GO" id="GO:0009055">
    <property type="term" value="F:electron transfer activity"/>
    <property type="evidence" value="ECO:0007669"/>
    <property type="project" value="InterPro"/>
</dbReference>
<dbReference type="InterPro" id="IPR008254">
    <property type="entry name" value="Flavodoxin/NO_synth"/>
</dbReference>
<accession>A0AAI9IFR5</accession>
<dbReference type="FunFam" id="3.40.50.360:FF:000001">
    <property type="entry name" value="NAD(P)H dehydrogenase (Quinone) FQR1-like"/>
    <property type="match status" value="1"/>
</dbReference>
<dbReference type="GO" id="GO:0010181">
    <property type="term" value="F:FMN binding"/>
    <property type="evidence" value="ECO:0007669"/>
    <property type="project" value="InterPro"/>
</dbReference>
<dbReference type="Pfam" id="PF03358">
    <property type="entry name" value="FMN_red"/>
    <property type="match status" value="1"/>
</dbReference>
<evidence type="ECO:0000256" key="3">
    <source>
        <dbReference type="ARBA" id="ARBA00022630"/>
    </source>
</evidence>
<evidence type="ECO:0000313" key="8">
    <source>
        <dbReference type="Proteomes" id="UP000006772"/>
    </source>
</evidence>
<protein>
    <recommendedName>
        <fullName evidence="5">Flavoprotein WrbA</fullName>
    </recommendedName>
</protein>
<dbReference type="NCBIfam" id="TIGR01755">
    <property type="entry name" value="flav_wrbA"/>
    <property type="match status" value="1"/>
</dbReference>
<evidence type="ECO:0000256" key="2">
    <source>
        <dbReference type="ARBA" id="ARBA00006961"/>
    </source>
</evidence>
<dbReference type="Gene3D" id="3.40.50.360">
    <property type="match status" value="1"/>
</dbReference>
<dbReference type="NCBIfam" id="NF002999">
    <property type="entry name" value="PRK03767.1"/>
    <property type="match status" value="1"/>
</dbReference>
<evidence type="ECO:0000256" key="4">
    <source>
        <dbReference type="ARBA" id="ARBA00022643"/>
    </source>
</evidence>
<gene>
    <name evidence="7" type="ORF">HFRIS_007751</name>
</gene>
<sequence>MMTSSSPSSVNAPPNATILVLYYSRHGATRKLAELIAQGVESVPGCDARLRTVPAVSTVTEAVEPDVPSSGAPYVEAADLAQCDGLALGSPTRFGNMAAAMKYFWDGTSPQWLSGTLTGKPACVFTSTGSLHGGQESTLLTMMIPLLHHGMLLLGLPYAHPELMNTHSGGSPYGASHWAGVNGNQPLSDDSRTLAIALGKRLAETALKLRRPS</sequence>
<feature type="domain" description="Flavodoxin-like" evidence="6">
    <location>
        <begin position="18"/>
        <end position="203"/>
    </location>
</feature>
<dbReference type="PANTHER" id="PTHR30546:SF23">
    <property type="entry name" value="FLAVOPROTEIN-LIKE PROTEIN YCP4-RELATED"/>
    <property type="match status" value="1"/>
</dbReference>
<comment type="cofactor">
    <cofactor evidence="1">
        <name>FMN</name>
        <dbReference type="ChEBI" id="CHEBI:58210"/>
    </cofactor>
</comment>
<keyword evidence="4" id="KW-0288">FMN</keyword>
<evidence type="ECO:0000313" key="7">
    <source>
        <dbReference type="EMBL" id="EOA05292.1"/>
    </source>
</evidence>
<dbReference type="PROSITE" id="PS50902">
    <property type="entry name" value="FLAVODOXIN_LIKE"/>
    <property type="match status" value="1"/>
</dbReference>
<dbReference type="InterPro" id="IPR001226">
    <property type="entry name" value="Flavodoxin_CS"/>
</dbReference>
<comment type="caution">
    <text evidence="7">The sequence shown here is derived from an EMBL/GenBank/DDBJ whole genome shotgun (WGS) entry which is preliminary data.</text>
</comment>
<dbReference type="EMBL" id="AEEC02000008">
    <property type="protein sequence ID" value="EOA05292.1"/>
    <property type="molecule type" value="Genomic_DNA"/>
</dbReference>
<reference evidence="7 8" key="1">
    <citation type="journal article" date="2013" name="Front. Microbiol.">
        <title>The genome of the endophytic bacterium H. frisingense GSF30(T) identifies diverse strategies in the Herbaspirillum genus to interact with plants.</title>
        <authorList>
            <person name="Straub D."/>
            <person name="Rothballer M."/>
            <person name="Hartmann A."/>
            <person name="Ludewig U."/>
        </authorList>
    </citation>
    <scope>NUCLEOTIDE SEQUENCE [LARGE SCALE GENOMIC DNA]</scope>
    <source>
        <strain evidence="7 8">GSF30</strain>
    </source>
</reference>
<keyword evidence="3" id="KW-0285">Flavoprotein</keyword>
<dbReference type="PROSITE" id="PS00201">
    <property type="entry name" value="FLAVODOXIN"/>
    <property type="match status" value="1"/>
</dbReference>
<evidence type="ECO:0000256" key="1">
    <source>
        <dbReference type="ARBA" id="ARBA00001917"/>
    </source>
</evidence>
<dbReference type="Proteomes" id="UP000006772">
    <property type="component" value="Unassembled WGS sequence"/>
</dbReference>
<dbReference type="InterPro" id="IPR010089">
    <property type="entry name" value="Flavoprotein_WrbA-like"/>
</dbReference>
<evidence type="ECO:0000259" key="6">
    <source>
        <dbReference type="PROSITE" id="PS50902"/>
    </source>
</evidence>
<dbReference type="InterPro" id="IPR005025">
    <property type="entry name" value="FMN_Rdtase-like_dom"/>
</dbReference>
<name>A0AAI9IFR5_9BURK</name>
<dbReference type="GO" id="GO:0003955">
    <property type="term" value="F:NAD(P)H dehydrogenase (quinone) activity"/>
    <property type="evidence" value="ECO:0007669"/>
    <property type="project" value="InterPro"/>
</dbReference>
<dbReference type="AlphaFoldDB" id="A0AAI9IFR5"/>
<dbReference type="PANTHER" id="PTHR30546">
    <property type="entry name" value="FLAVODOXIN-RELATED PROTEIN WRBA-RELATED"/>
    <property type="match status" value="1"/>
</dbReference>
<proteinExistence type="inferred from homology"/>